<feature type="signal peptide" evidence="1">
    <location>
        <begin position="1"/>
        <end position="17"/>
    </location>
</feature>
<evidence type="ECO:0008006" key="4">
    <source>
        <dbReference type="Google" id="ProtNLM"/>
    </source>
</evidence>
<keyword evidence="3" id="KW-1185">Reference proteome</keyword>
<feature type="chain" id="PRO_5042077974" description="Secreted protein" evidence="1">
    <location>
        <begin position="18"/>
        <end position="95"/>
    </location>
</feature>
<name>A0AAD6WC81_9ROSI</name>
<dbReference type="Proteomes" id="UP001164929">
    <property type="component" value="Chromosome 3"/>
</dbReference>
<evidence type="ECO:0000313" key="3">
    <source>
        <dbReference type="Proteomes" id="UP001164929"/>
    </source>
</evidence>
<organism evidence="2 3">
    <name type="scientific">Populus alba x Populus x berolinensis</name>
    <dbReference type="NCBI Taxonomy" id="444605"/>
    <lineage>
        <taxon>Eukaryota</taxon>
        <taxon>Viridiplantae</taxon>
        <taxon>Streptophyta</taxon>
        <taxon>Embryophyta</taxon>
        <taxon>Tracheophyta</taxon>
        <taxon>Spermatophyta</taxon>
        <taxon>Magnoliopsida</taxon>
        <taxon>eudicotyledons</taxon>
        <taxon>Gunneridae</taxon>
        <taxon>Pentapetalae</taxon>
        <taxon>rosids</taxon>
        <taxon>fabids</taxon>
        <taxon>Malpighiales</taxon>
        <taxon>Salicaceae</taxon>
        <taxon>Saliceae</taxon>
        <taxon>Populus</taxon>
    </lineage>
</organism>
<sequence length="95" mass="11007">MMQKIMDLMMLMSLTVSFDLQMSYRGYVFSDTSISIPGDEVNENMTLWSLSIFHIPCCCILLPDTKLCQPLFVCRIRFIVDAIPLVESRQNSFSW</sequence>
<dbReference type="EMBL" id="JAQIZT010000003">
    <property type="protein sequence ID" value="KAJ7005244.1"/>
    <property type="molecule type" value="Genomic_DNA"/>
</dbReference>
<reference evidence="2" key="1">
    <citation type="journal article" date="2023" name="Mol. Ecol. Resour.">
        <title>Chromosome-level genome assembly of a triploid poplar Populus alba 'Berolinensis'.</title>
        <authorList>
            <person name="Chen S."/>
            <person name="Yu Y."/>
            <person name="Wang X."/>
            <person name="Wang S."/>
            <person name="Zhang T."/>
            <person name="Zhou Y."/>
            <person name="He R."/>
            <person name="Meng N."/>
            <person name="Wang Y."/>
            <person name="Liu W."/>
            <person name="Liu Z."/>
            <person name="Liu J."/>
            <person name="Guo Q."/>
            <person name="Huang H."/>
            <person name="Sederoff R.R."/>
            <person name="Wang G."/>
            <person name="Qu G."/>
            <person name="Chen S."/>
        </authorList>
    </citation>
    <scope>NUCLEOTIDE SEQUENCE</scope>
    <source>
        <strain evidence="2">SC-2020</strain>
    </source>
</reference>
<gene>
    <name evidence="2" type="ORF">NC653_009904</name>
</gene>
<evidence type="ECO:0000256" key="1">
    <source>
        <dbReference type="SAM" id="SignalP"/>
    </source>
</evidence>
<proteinExistence type="predicted"/>
<comment type="caution">
    <text evidence="2">The sequence shown here is derived from an EMBL/GenBank/DDBJ whole genome shotgun (WGS) entry which is preliminary data.</text>
</comment>
<protein>
    <recommendedName>
        <fullName evidence="4">Secreted protein</fullName>
    </recommendedName>
</protein>
<accession>A0AAD6WC81</accession>
<evidence type="ECO:0000313" key="2">
    <source>
        <dbReference type="EMBL" id="KAJ7005244.1"/>
    </source>
</evidence>
<keyword evidence="1" id="KW-0732">Signal</keyword>
<dbReference type="AlphaFoldDB" id="A0AAD6WC81"/>